<organism evidence="10">
    <name type="scientific">Notodromas monacha</name>
    <dbReference type="NCBI Taxonomy" id="399045"/>
    <lineage>
        <taxon>Eukaryota</taxon>
        <taxon>Metazoa</taxon>
        <taxon>Ecdysozoa</taxon>
        <taxon>Arthropoda</taxon>
        <taxon>Crustacea</taxon>
        <taxon>Oligostraca</taxon>
        <taxon>Ostracoda</taxon>
        <taxon>Podocopa</taxon>
        <taxon>Podocopida</taxon>
        <taxon>Cypridocopina</taxon>
        <taxon>Cypridoidea</taxon>
        <taxon>Cyprididae</taxon>
        <taxon>Notodromas</taxon>
    </lineage>
</organism>
<dbReference type="EMBL" id="CAJPEX010000447">
    <property type="protein sequence ID" value="CAG0915756.1"/>
    <property type="molecule type" value="Genomic_DNA"/>
</dbReference>
<feature type="domain" description="BRCT" evidence="9">
    <location>
        <begin position="432"/>
        <end position="547"/>
    </location>
</feature>
<dbReference type="GO" id="GO:0070531">
    <property type="term" value="C:BRCA1-A complex"/>
    <property type="evidence" value="ECO:0007669"/>
    <property type="project" value="TreeGrafter"/>
</dbReference>
<evidence type="ECO:0000256" key="5">
    <source>
        <dbReference type="PROSITE-ProRule" id="PRU00023"/>
    </source>
</evidence>
<feature type="region of interest" description="Disordered" evidence="7">
    <location>
        <begin position="136"/>
        <end position="174"/>
    </location>
</feature>
<dbReference type="PANTHER" id="PTHR24171">
    <property type="entry name" value="ANKYRIN REPEAT DOMAIN-CONTAINING PROTEIN 39-RELATED"/>
    <property type="match status" value="1"/>
</dbReference>
<dbReference type="SMART" id="SM00248">
    <property type="entry name" value="ANK"/>
    <property type="match status" value="3"/>
</dbReference>
<dbReference type="PROSITE" id="PS50297">
    <property type="entry name" value="ANK_REP_REGION"/>
    <property type="match status" value="3"/>
</dbReference>
<evidence type="ECO:0000256" key="2">
    <source>
        <dbReference type="ARBA" id="ARBA00022771"/>
    </source>
</evidence>
<keyword evidence="1" id="KW-0677">Repeat</keyword>
<dbReference type="GO" id="GO:0031436">
    <property type="term" value="C:BRCA1-BARD1 complex"/>
    <property type="evidence" value="ECO:0007669"/>
    <property type="project" value="TreeGrafter"/>
</dbReference>
<dbReference type="Gene3D" id="1.25.40.20">
    <property type="entry name" value="Ankyrin repeat-containing domain"/>
    <property type="match status" value="1"/>
</dbReference>
<evidence type="ECO:0000313" key="11">
    <source>
        <dbReference type="Proteomes" id="UP000678499"/>
    </source>
</evidence>
<dbReference type="PANTHER" id="PTHR24171:SF8">
    <property type="entry name" value="BRCA1-ASSOCIATED RING DOMAIN PROTEIN 1"/>
    <property type="match status" value="1"/>
</dbReference>
<feature type="compositionally biased region" description="Polar residues" evidence="7">
    <location>
        <begin position="147"/>
        <end position="168"/>
    </location>
</feature>
<keyword evidence="2 6" id="KW-0863">Zinc-finger</keyword>
<proteinExistence type="predicted"/>
<accession>A0A7R9BHT5</accession>
<dbReference type="Proteomes" id="UP000678499">
    <property type="component" value="Unassembled WGS sequence"/>
</dbReference>
<dbReference type="PROSITE" id="PS50089">
    <property type="entry name" value="ZF_RING_2"/>
    <property type="match status" value="1"/>
</dbReference>
<dbReference type="InterPro" id="IPR001841">
    <property type="entry name" value="Znf_RING"/>
</dbReference>
<dbReference type="OrthoDB" id="2384350at2759"/>
<dbReference type="GO" id="GO:0004842">
    <property type="term" value="F:ubiquitin-protein transferase activity"/>
    <property type="evidence" value="ECO:0007669"/>
    <property type="project" value="TreeGrafter"/>
</dbReference>
<dbReference type="InterPro" id="IPR036770">
    <property type="entry name" value="Ankyrin_rpt-contain_sf"/>
</dbReference>
<dbReference type="Pfam" id="PF12796">
    <property type="entry name" value="Ank_2"/>
    <property type="match status" value="1"/>
</dbReference>
<evidence type="ECO:0000256" key="3">
    <source>
        <dbReference type="ARBA" id="ARBA00022833"/>
    </source>
</evidence>
<dbReference type="Gene3D" id="3.40.50.10190">
    <property type="entry name" value="BRCT domain"/>
    <property type="match status" value="1"/>
</dbReference>
<dbReference type="InterPro" id="IPR001357">
    <property type="entry name" value="BRCT_dom"/>
</dbReference>
<evidence type="ECO:0000313" key="10">
    <source>
        <dbReference type="EMBL" id="CAD7275604.1"/>
    </source>
</evidence>
<feature type="repeat" description="ANK" evidence="5">
    <location>
        <begin position="243"/>
        <end position="275"/>
    </location>
</feature>
<evidence type="ECO:0000256" key="6">
    <source>
        <dbReference type="PROSITE-ProRule" id="PRU00175"/>
    </source>
</evidence>
<dbReference type="EMBL" id="OA882484">
    <property type="protein sequence ID" value="CAD7275604.1"/>
    <property type="molecule type" value="Genomic_DNA"/>
</dbReference>
<feature type="repeat" description="ANK" evidence="5">
    <location>
        <begin position="177"/>
        <end position="209"/>
    </location>
</feature>
<keyword evidence="2 6" id="KW-0479">Metal-binding</keyword>
<dbReference type="InterPro" id="IPR013083">
    <property type="entry name" value="Znf_RING/FYVE/PHD"/>
</dbReference>
<feature type="repeat" description="ANK" evidence="5">
    <location>
        <begin position="210"/>
        <end position="235"/>
    </location>
</feature>
<feature type="domain" description="RING-type" evidence="8">
    <location>
        <begin position="26"/>
        <end position="80"/>
    </location>
</feature>
<name>A0A7R9BHT5_9CRUS</name>
<dbReference type="SUPFAM" id="SSF48403">
    <property type="entry name" value="Ankyrin repeat"/>
    <property type="match status" value="1"/>
</dbReference>
<protein>
    <recommendedName>
        <fullName evidence="12">BRCA1-associated RING domain protein 1</fullName>
    </recommendedName>
</protein>
<evidence type="ECO:0000256" key="1">
    <source>
        <dbReference type="ARBA" id="ARBA00022737"/>
    </source>
</evidence>
<dbReference type="PRINTS" id="PR01415">
    <property type="entry name" value="ANKYRIN"/>
</dbReference>
<dbReference type="PROSITE" id="PS50172">
    <property type="entry name" value="BRCT"/>
    <property type="match status" value="1"/>
</dbReference>
<reference evidence="10" key="1">
    <citation type="submission" date="2020-11" db="EMBL/GenBank/DDBJ databases">
        <authorList>
            <person name="Tran Van P."/>
        </authorList>
    </citation>
    <scope>NUCLEOTIDE SEQUENCE</scope>
</reference>
<evidence type="ECO:0000256" key="4">
    <source>
        <dbReference type="ARBA" id="ARBA00023043"/>
    </source>
</evidence>
<evidence type="ECO:0008006" key="12">
    <source>
        <dbReference type="Google" id="ProtNLM"/>
    </source>
</evidence>
<gene>
    <name evidence="10" type="ORF">NMOB1V02_LOCUS3394</name>
</gene>
<dbReference type="InterPro" id="IPR036420">
    <property type="entry name" value="BRCT_dom_sf"/>
</dbReference>
<evidence type="ECO:0000259" key="9">
    <source>
        <dbReference type="PROSITE" id="PS50172"/>
    </source>
</evidence>
<keyword evidence="3" id="KW-0862">Zinc</keyword>
<dbReference type="InterPro" id="IPR002110">
    <property type="entry name" value="Ankyrin_rpt"/>
</dbReference>
<dbReference type="AlphaFoldDB" id="A0A7R9BHT5"/>
<evidence type="ECO:0000256" key="7">
    <source>
        <dbReference type="SAM" id="MobiDB-lite"/>
    </source>
</evidence>
<sequence>MVTMSAIHPPEEQLSTLKSLADLLQCAYCHKHFGEVVPTLMGRNCPHAICASCREGFFPHGFHFSQMGEKKLLTTCPVCHVPVERSDQGDDKFQEFLKCAEAVTESFRELVFMYESEKKLVNNSTPKSKQVPLVGTSEAFPLKPKQTKNLSSRKSATPCRNSASSTPQRDVEKRNIKGETRLHVAVIKGDIAAVKDLLASGASPNVQDNANWTPLHEACNHGFTEITKLLLENGAIVIPGGDYNETPLHEAVIGCRKDIIELLVKHGADPNLRNSSGISALDLCGSDDALLALMQLRHASKEDLTASAEKKICVLPEDPVIAYELDGCHSKILLKVVRDYRWKRPQADVTRETTMLITRCSQADDQRSVKPTCNVMKAVVIGRPIIDIGWIRGASSEDILNPGRIQAFMVNVVEGLPSNDGIRKAQENSLKMLPPLFDGFCIFVLSGKRFEPDDCFGLTKDDLTKILTCGGATILHREPSPGKLTMDSKRPFHAARTHLASTTHLIIYPPSKSPSIHYNMAELKALPVSWLIACIAEFAILDPAPYV</sequence>
<dbReference type="GO" id="GO:0085020">
    <property type="term" value="P:protein K6-linked ubiquitination"/>
    <property type="evidence" value="ECO:0007669"/>
    <property type="project" value="TreeGrafter"/>
</dbReference>
<keyword evidence="4 5" id="KW-0040">ANK repeat</keyword>
<dbReference type="Gene3D" id="3.30.40.10">
    <property type="entry name" value="Zinc/RING finger domain, C3HC4 (zinc finger)"/>
    <property type="match status" value="1"/>
</dbReference>
<dbReference type="GO" id="GO:0008270">
    <property type="term" value="F:zinc ion binding"/>
    <property type="evidence" value="ECO:0007669"/>
    <property type="project" value="UniProtKB-KW"/>
</dbReference>
<dbReference type="SUPFAM" id="SSF52113">
    <property type="entry name" value="BRCT domain"/>
    <property type="match status" value="1"/>
</dbReference>
<dbReference type="PROSITE" id="PS50088">
    <property type="entry name" value="ANK_REPEAT"/>
    <property type="match status" value="3"/>
</dbReference>
<evidence type="ECO:0000259" key="8">
    <source>
        <dbReference type="PROSITE" id="PS50089"/>
    </source>
</evidence>
<keyword evidence="11" id="KW-1185">Reference proteome</keyword>